<evidence type="ECO:0000256" key="5">
    <source>
        <dbReference type="ARBA" id="ARBA00023136"/>
    </source>
</evidence>
<dbReference type="PROSITE" id="PS50267">
    <property type="entry name" value="NA_NEUROTRAN_SYMP_3"/>
    <property type="match status" value="1"/>
</dbReference>
<protein>
    <recommendedName>
        <fullName evidence="7">Transporter</fullName>
    </recommendedName>
</protein>
<dbReference type="Pfam" id="PF00209">
    <property type="entry name" value="SNF"/>
    <property type="match status" value="1"/>
</dbReference>
<evidence type="ECO:0000256" key="6">
    <source>
        <dbReference type="PIRSR" id="PIRSR600175-1"/>
    </source>
</evidence>
<comment type="caution">
    <text evidence="9">The sequence shown here is derived from an EMBL/GenBank/DDBJ whole genome shotgun (WGS) entry which is preliminary data.</text>
</comment>
<dbReference type="Proteomes" id="UP000682733">
    <property type="component" value="Unassembled WGS sequence"/>
</dbReference>
<dbReference type="GO" id="GO:0006865">
    <property type="term" value="P:amino acid transport"/>
    <property type="evidence" value="ECO:0007669"/>
    <property type="project" value="TreeGrafter"/>
</dbReference>
<feature type="transmembrane region" description="Helical" evidence="8">
    <location>
        <begin position="42"/>
        <end position="62"/>
    </location>
</feature>
<dbReference type="EMBL" id="CAJNOK010035308">
    <property type="protein sequence ID" value="CAF1512012.1"/>
    <property type="molecule type" value="Genomic_DNA"/>
</dbReference>
<feature type="binding site" evidence="6">
    <location>
        <position position="28"/>
    </location>
    <ligand>
        <name>Na(+)</name>
        <dbReference type="ChEBI" id="CHEBI:29101"/>
        <label>1</label>
    </ligand>
</feature>
<reference evidence="9" key="1">
    <citation type="submission" date="2021-02" db="EMBL/GenBank/DDBJ databases">
        <authorList>
            <person name="Nowell W R."/>
        </authorList>
    </citation>
    <scope>NUCLEOTIDE SEQUENCE</scope>
</reference>
<keyword evidence="3 7" id="KW-0812">Transmembrane</keyword>
<dbReference type="InterPro" id="IPR000175">
    <property type="entry name" value="Na/ntran_symport"/>
</dbReference>
<dbReference type="PROSITE" id="PS00610">
    <property type="entry name" value="NA_NEUROTRAN_SYMP_1"/>
    <property type="match status" value="1"/>
</dbReference>
<sequence length="89" mass="10039">MDLPEREKWSGNMDFLFSCIGFAIGLGNVWRFPYLCYKHGGGAFLIPYYITLICGGIPLFFLEIALGQYSSLGGLTIWKMCPIFKGQMN</sequence>
<comment type="similarity">
    <text evidence="7">Belongs to the sodium:neurotransmitter symporter (SNF) (TC 2.A.22) family.</text>
</comment>
<proteinExistence type="inferred from homology"/>
<evidence type="ECO:0000256" key="2">
    <source>
        <dbReference type="ARBA" id="ARBA00022448"/>
    </source>
</evidence>
<dbReference type="GO" id="GO:0046872">
    <property type="term" value="F:metal ion binding"/>
    <property type="evidence" value="ECO:0007669"/>
    <property type="project" value="UniProtKB-KW"/>
</dbReference>
<dbReference type="GO" id="GO:0005886">
    <property type="term" value="C:plasma membrane"/>
    <property type="evidence" value="ECO:0007669"/>
    <property type="project" value="TreeGrafter"/>
</dbReference>
<feature type="binding site" evidence="6">
    <location>
        <position position="23"/>
    </location>
    <ligand>
        <name>Na(+)</name>
        <dbReference type="ChEBI" id="CHEBI:29101"/>
        <label>1</label>
    </ligand>
</feature>
<keyword evidence="7" id="KW-0769">Symport</keyword>
<dbReference type="EMBL" id="CAJOBA010057384">
    <property type="protein sequence ID" value="CAF4299730.1"/>
    <property type="molecule type" value="Genomic_DNA"/>
</dbReference>
<evidence type="ECO:0000256" key="3">
    <source>
        <dbReference type="ARBA" id="ARBA00022692"/>
    </source>
</evidence>
<dbReference type="PRINTS" id="PR00176">
    <property type="entry name" value="NANEUSMPORT"/>
</dbReference>
<evidence type="ECO:0000256" key="7">
    <source>
        <dbReference type="RuleBase" id="RU003732"/>
    </source>
</evidence>
<dbReference type="SUPFAM" id="SSF161070">
    <property type="entry name" value="SNF-like"/>
    <property type="match status" value="1"/>
</dbReference>
<evidence type="ECO:0000313" key="11">
    <source>
        <dbReference type="Proteomes" id="UP000677228"/>
    </source>
</evidence>
<keyword evidence="4 8" id="KW-1133">Transmembrane helix</keyword>
<dbReference type="AlphaFoldDB" id="A0A8S2FMC2"/>
<feature type="binding site" evidence="6">
    <location>
        <position position="21"/>
    </location>
    <ligand>
        <name>Na(+)</name>
        <dbReference type="ChEBI" id="CHEBI:29101"/>
        <label>1</label>
    </ligand>
</feature>
<keyword evidence="6" id="KW-0915">Sodium</keyword>
<dbReference type="Proteomes" id="UP000677228">
    <property type="component" value="Unassembled WGS sequence"/>
</dbReference>
<feature type="transmembrane region" description="Helical" evidence="8">
    <location>
        <begin position="12"/>
        <end position="30"/>
    </location>
</feature>
<keyword evidence="2 7" id="KW-0813">Transport</keyword>
<keyword evidence="5 8" id="KW-0472">Membrane</keyword>
<keyword evidence="6" id="KW-0479">Metal-binding</keyword>
<dbReference type="GO" id="GO:0035725">
    <property type="term" value="P:sodium ion transmembrane transport"/>
    <property type="evidence" value="ECO:0007669"/>
    <property type="project" value="TreeGrafter"/>
</dbReference>
<dbReference type="GO" id="GO:0015293">
    <property type="term" value="F:symporter activity"/>
    <property type="evidence" value="ECO:0007669"/>
    <property type="project" value="UniProtKB-KW"/>
</dbReference>
<dbReference type="PANTHER" id="PTHR11616:SF265">
    <property type="entry name" value="TRANSPORTER"/>
    <property type="match status" value="1"/>
</dbReference>
<accession>A0A8S2FMC2</accession>
<evidence type="ECO:0000313" key="10">
    <source>
        <dbReference type="EMBL" id="CAF4299730.1"/>
    </source>
</evidence>
<gene>
    <name evidence="9" type="ORF">OVA965_LOCUS37412</name>
    <name evidence="10" type="ORF">TMI583_LOCUS38491</name>
</gene>
<evidence type="ECO:0000256" key="4">
    <source>
        <dbReference type="ARBA" id="ARBA00022989"/>
    </source>
</evidence>
<organism evidence="9 11">
    <name type="scientific">Didymodactylos carnosus</name>
    <dbReference type="NCBI Taxonomy" id="1234261"/>
    <lineage>
        <taxon>Eukaryota</taxon>
        <taxon>Metazoa</taxon>
        <taxon>Spiralia</taxon>
        <taxon>Gnathifera</taxon>
        <taxon>Rotifera</taxon>
        <taxon>Eurotatoria</taxon>
        <taxon>Bdelloidea</taxon>
        <taxon>Philodinida</taxon>
        <taxon>Philodinidae</taxon>
        <taxon>Didymodactylos</taxon>
    </lineage>
</organism>
<comment type="subcellular location">
    <subcellularLocation>
        <location evidence="1">Membrane</location>
        <topology evidence="1">Multi-pass membrane protein</topology>
    </subcellularLocation>
</comment>
<dbReference type="PANTHER" id="PTHR11616">
    <property type="entry name" value="SODIUM/CHLORIDE DEPENDENT TRANSPORTER"/>
    <property type="match status" value="1"/>
</dbReference>
<evidence type="ECO:0000313" key="9">
    <source>
        <dbReference type="EMBL" id="CAF1512012.1"/>
    </source>
</evidence>
<name>A0A8S2FMC2_9BILA</name>
<evidence type="ECO:0000256" key="1">
    <source>
        <dbReference type="ARBA" id="ARBA00004141"/>
    </source>
</evidence>
<evidence type="ECO:0000256" key="8">
    <source>
        <dbReference type="SAM" id="Phobius"/>
    </source>
</evidence>
<dbReference type="InterPro" id="IPR037272">
    <property type="entry name" value="SNS_sf"/>
</dbReference>